<feature type="region of interest" description="Disordered" evidence="1">
    <location>
        <begin position="1"/>
        <end position="24"/>
    </location>
</feature>
<comment type="caution">
    <text evidence="3">The sequence shown here is derived from an EMBL/GenBank/DDBJ whole genome shotgun (WGS) entry which is preliminary data.</text>
</comment>
<feature type="domain" description="4Fe-4S Wbl-type" evidence="2">
    <location>
        <begin position="30"/>
        <end position="88"/>
    </location>
</feature>
<organism evidence="3 4">
    <name type="scientific">Streptomyces mauvecolor</name>
    <dbReference type="NCBI Taxonomy" id="58345"/>
    <lineage>
        <taxon>Bacteria</taxon>
        <taxon>Bacillati</taxon>
        <taxon>Actinomycetota</taxon>
        <taxon>Actinomycetes</taxon>
        <taxon>Kitasatosporales</taxon>
        <taxon>Streptomycetaceae</taxon>
        <taxon>Streptomyces</taxon>
    </lineage>
</organism>
<proteinExistence type="predicted"/>
<evidence type="ECO:0000256" key="1">
    <source>
        <dbReference type="SAM" id="MobiDB-lite"/>
    </source>
</evidence>
<dbReference type="Proteomes" id="UP001595834">
    <property type="component" value="Unassembled WGS sequence"/>
</dbReference>
<keyword evidence="4" id="KW-1185">Reference proteome</keyword>
<dbReference type="Pfam" id="PF02467">
    <property type="entry name" value="Whib"/>
    <property type="match status" value="1"/>
</dbReference>
<reference evidence="4" key="1">
    <citation type="journal article" date="2019" name="Int. J. Syst. Evol. Microbiol.">
        <title>The Global Catalogue of Microorganisms (GCM) 10K type strain sequencing project: providing services to taxonomists for standard genome sequencing and annotation.</title>
        <authorList>
            <consortium name="The Broad Institute Genomics Platform"/>
            <consortium name="The Broad Institute Genome Sequencing Center for Infectious Disease"/>
            <person name="Wu L."/>
            <person name="Ma J."/>
        </authorList>
    </citation>
    <scope>NUCLEOTIDE SEQUENCE [LARGE SCALE GENOMIC DNA]</scope>
    <source>
        <strain evidence="4">CCM 7224</strain>
    </source>
</reference>
<gene>
    <name evidence="3" type="ORF">ACFPFX_07175</name>
</gene>
<sequence>MPAPAPVRAPLPRGAHPAARRSEDWRTHAACIGLPDDAVFAREPEAARPALRACDICPVRRSCLEAVAPRHSWFDGVSGGRLWRNGRPVRIPAGSDRPHTADRPRTADRLRAPSAGSGPDRRPEPQS</sequence>
<evidence type="ECO:0000259" key="2">
    <source>
        <dbReference type="PROSITE" id="PS51674"/>
    </source>
</evidence>
<evidence type="ECO:0000313" key="3">
    <source>
        <dbReference type="EMBL" id="MFC4956083.1"/>
    </source>
</evidence>
<feature type="region of interest" description="Disordered" evidence="1">
    <location>
        <begin position="75"/>
        <end position="127"/>
    </location>
</feature>
<dbReference type="EMBL" id="JBHSIZ010000006">
    <property type="protein sequence ID" value="MFC4956083.1"/>
    <property type="molecule type" value="Genomic_DNA"/>
</dbReference>
<dbReference type="RefSeq" id="WP_344375246.1">
    <property type="nucleotide sequence ID" value="NZ_BAAASQ010000010.1"/>
</dbReference>
<accession>A0ABV9UI65</accession>
<evidence type="ECO:0000313" key="4">
    <source>
        <dbReference type="Proteomes" id="UP001595834"/>
    </source>
</evidence>
<dbReference type="InterPro" id="IPR034768">
    <property type="entry name" value="4FE4S_WBL"/>
</dbReference>
<name>A0ABV9UI65_9ACTN</name>
<protein>
    <submittedName>
        <fullName evidence="3">WhiB family transcriptional regulator</fullName>
    </submittedName>
</protein>
<dbReference type="PROSITE" id="PS51674">
    <property type="entry name" value="4FE4S_WBL"/>
    <property type="match status" value="1"/>
</dbReference>
<feature type="compositionally biased region" description="Basic and acidic residues" evidence="1">
    <location>
        <begin position="96"/>
        <end position="111"/>
    </location>
</feature>